<dbReference type="EMBL" id="NGPL01000084">
    <property type="protein sequence ID" value="OYS66617.1"/>
    <property type="molecule type" value="Genomic_DNA"/>
</dbReference>
<dbReference type="RefSeq" id="WP_094537434.1">
    <property type="nucleotide sequence ID" value="NZ_JAJGTP010000194.1"/>
</dbReference>
<comment type="caution">
    <text evidence="1">The sequence shown here is derived from an EMBL/GenBank/DDBJ whole genome shotgun (WGS) entry which is preliminary data.</text>
</comment>
<reference evidence="2" key="1">
    <citation type="submission" date="2017-05" db="EMBL/GenBank/DDBJ databases">
        <authorList>
            <person name="Lin X.B."/>
            <person name="Stothard P."/>
            <person name="Tasseva G."/>
            <person name="Walter J."/>
        </authorList>
    </citation>
    <scope>NUCLEOTIDE SEQUENCE [LARGE SCALE GENOMIC DNA]</scope>
    <source>
        <strain evidence="2">114h</strain>
    </source>
</reference>
<sequence>MRNVRKLLSKTTREIADLEKFMETDDYKKLESDKQELITTRYKAKVAYADLLFKQIIASL</sequence>
<gene>
    <name evidence="1" type="ORF">CBF96_09970</name>
</gene>
<reference evidence="1 2" key="2">
    <citation type="submission" date="2017-09" db="EMBL/GenBank/DDBJ databases">
        <title>Tripartite evolution among Lactobacillus johnsonii, Lactobacillus taiwanensis, Lactobacillus reuteri and their rodent host.</title>
        <authorList>
            <person name="Wang T."/>
            <person name="Knowles S."/>
            <person name="Cheng C."/>
        </authorList>
    </citation>
    <scope>NUCLEOTIDE SEQUENCE [LARGE SCALE GENOMIC DNA]</scope>
    <source>
        <strain evidence="1 2">114h</strain>
    </source>
</reference>
<proteinExistence type="predicted"/>
<accession>A0A256SIE9</accession>
<protein>
    <submittedName>
        <fullName evidence="1">Uncharacterized protein</fullName>
    </submittedName>
</protein>
<dbReference type="Proteomes" id="UP000215747">
    <property type="component" value="Unassembled WGS sequence"/>
</dbReference>
<dbReference type="AlphaFoldDB" id="A0A256SIE9"/>
<name>A0A256SIE9_LIMRT</name>
<evidence type="ECO:0000313" key="2">
    <source>
        <dbReference type="Proteomes" id="UP000215747"/>
    </source>
</evidence>
<organism evidence="1 2">
    <name type="scientific">Limosilactobacillus reuteri</name>
    <name type="common">Lactobacillus reuteri</name>
    <dbReference type="NCBI Taxonomy" id="1598"/>
    <lineage>
        <taxon>Bacteria</taxon>
        <taxon>Bacillati</taxon>
        <taxon>Bacillota</taxon>
        <taxon>Bacilli</taxon>
        <taxon>Lactobacillales</taxon>
        <taxon>Lactobacillaceae</taxon>
        <taxon>Limosilactobacillus</taxon>
    </lineage>
</organism>
<evidence type="ECO:0000313" key="1">
    <source>
        <dbReference type="EMBL" id="OYS66617.1"/>
    </source>
</evidence>